<keyword evidence="3" id="KW-0719">Serine esterase</keyword>
<feature type="region of interest" description="Disordered" evidence="6">
    <location>
        <begin position="1"/>
        <end position="57"/>
    </location>
</feature>
<dbReference type="STRING" id="448386.A0A2V3J114"/>
<evidence type="ECO:0000313" key="9">
    <source>
        <dbReference type="Proteomes" id="UP000247409"/>
    </source>
</evidence>
<dbReference type="InterPro" id="IPR000073">
    <property type="entry name" value="AB_hydrolase_1"/>
</dbReference>
<dbReference type="PANTHER" id="PTHR14189">
    <property type="entry name" value="PROTEIN PHOSPHATASE METHYLESTERASE-1 RELATED"/>
    <property type="match status" value="1"/>
</dbReference>
<dbReference type="Gene3D" id="3.40.50.1820">
    <property type="entry name" value="alpha/beta hydrolase"/>
    <property type="match status" value="1"/>
</dbReference>
<gene>
    <name evidence="8" type="ORF">BWQ96_02048</name>
</gene>
<evidence type="ECO:0000256" key="1">
    <source>
        <dbReference type="ARBA" id="ARBA00008645"/>
    </source>
</evidence>
<dbReference type="InterPro" id="IPR029058">
    <property type="entry name" value="AB_hydrolase_fold"/>
</dbReference>
<feature type="domain" description="AB hydrolase-1" evidence="7">
    <location>
        <begin position="124"/>
        <end position="366"/>
    </location>
</feature>
<dbReference type="EMBL" id="NBIV01000016">
    <property type="protein sequence ID" value="PXF48096.1"/>
    <property type="molecule type" value="Genomic_DNA"/>
</dbReference>
<comment type="similarity">
    <text evidence="1">Belongs to the AB hydrolase superfamily.</text>
</comment>
<name>A0A2V3J114_9FLOR</name>
<evidence type="ECO:0000256" key="6">
    <source>
        <dbReference type="SAM" id="MobiDB-lite"/>
    </source>
</evidence>
<dbReference type="Proteomes" id="UP000247409">
    <property type="component" value="Unassembled WGS sequence"/>
</dbReference>
<comment type="catalytic activity">
    <reaction evidence="5">
        <text>[phosphatase 2A protein]-C-terminal L-leucine methyl ester + H2O = [phosphatase 2A protein]-C-terminal L-leucine + methanol + H(+)</text>
        <dbReference type="Rhea" id="RHEA:48548"/>
        <dbReference type="Rhea" id="RHEA-COMP:12134"/>
        <dbReference type="Rhea" id="RHEA-COMP:12135"/>
        <dbReference type="ChEBI" id="CHEBI:15377"/>
        <dbReference type="ChEBI" id="CHEBI:15378"/>
        <dbReference type="ChEBI" id="CHEBI:17790"/>
        <dbReference type="ChEBI" id="CHEBI:90516"/>
        <dbReference type="ChEBI" id="CHEBI:90517"/>
        <dbReference type="EC" id="3.1.1.89"/>
    </reaction>
</comment>
<evidence type="ECO:0000313" key="8">
    <source>
        <dbReference type="EMBL" id="PXF48096.1"/>
    </source>
</evidence>
<reference evidence="8 9" key="1">
    <citation type="journal article" date="2018" name="Mol. Biol. Evol.">
        <title>Analysis of the draft genome of the red seaweed Gracilariopsis chorda provides insights into genome size evolution in Rhodophyta.</title>
        <authorList>
            <person name="Lee J."/>
            <person name="Yang E.C."/>
            <person name="Graf L."/>
            <person name="Yang J.H."/>
            <person name="Qiu H."/>
            <person name="Zel Zion U."/>
            <person name="Chan C.X."/>
            <person name="Stephens T.G."/>
            <person name="Weber A.P.M."/>
            <person name="Boo G.H."/>
            <person name="Boo S.M."/>
            <person name="Kim K.M."/>
            <person name="Shin Y."/>
            <person name="Jung M."/>
            <person name="Lee S.J."/>
            <person name="Yim H.S."/>
            <person name="Lee J.H."/>
            <person name="Bhattacharya D."/>
            <person name="Yoon H.S."/>
        </authorList>
    </citation>
    <scope>NUCLEOTIDE SEQUENCE [LARGE SCALE GENOMIC DNA]</scope>
    <source>
        <strain evidence="8 9">SKKU-2015</strain>
        <tissue evidence="8">Whole body</tissue>
    </source>
</reference>
<dbReference type="SUPFAM" id="SSF53474">
    <property type="entry name" value="alpha/beta-Hydrolases"/>
    <property type="match status" value="1"/>
</dbReference>
<accession>A0A2V3J114</accession>
<proteinExistence type="inferred from homology"/>
<evidence type="ECO:0000256" key="2">
    <source>
        <dbReference type="ARBA" id="ARBA00013111"/>
    </source>
</evidence>
<protein>
    <recommendedName>
        <fullName evidence="2">protein phosphatase methylesterase-1</fullName>
        <ecNumber evidence="2">3.1.1.89</ecNumber>
    </recommendedName>
</protein>
<dbReference type="AlphaFoldDB" id="A0A2V3J114"/>
<evidence type="ECO:0000256" key="5">
    <source>
        <dbReference type="ARBA" id="ARBA00049203"/>
    </source>
</evidence>
<dbReference type="InterPro" id="IPR016812">
    <property type="entry name" value="PPase_methylesterase_euk"/>
</dbReference>
<keyword evidence="9" id="KW-1185">Reference proteome</keyword>
<sequence length="400" mass="44249">MQPPRPKVSRSPDVLTRKKGGSSRGGSERLPDRTGSGSEGLPDRVALPSRPGRPPTHAERLVQARVAVVHPTQASAPVELDDSDLSPKTWNHCFDQKEDLRLPSRNATFRIYAAGLTQETSLAMVFLHGGGHCALSWAMVAERLKAYCAVLAFDARAHGNSFSEDENDLSAQTQVYDAAALIKAFFEERSMPVPKLVVCGHSMGGAIAVRLAASNLLDNVIGLVVIDVVEGTAMSALPYMSSWLQGRPKSFSSVSKAVKYVTRAGHVRNPDSARISVPPQMKYDDRIKRWVWRTRLEESETYWKGWFQGLSSSFLSVKAAKMLVLANVDRLDKDLMIAQMQGKFQNILIPAAGHTVHEDQPDETARVLLEYLQRNLFIERLDDSAETSVFQQRRPIPPCC</sequence>
<dbReference type="OrthoDB" id="194865at2759"/>
<dbReference type="Pfam" id="PF12697">
    <property type="entry name" value="Abhydrolase_6"/>
    <property type="match status" value="1"/>
</dbReference>
<evidence type="ECO:0000256" key="4">
    <source>
        <dbReference type="ARBA" id="ARBA00022801"/>
    </source>
</evidence>
<comment type="caution">
    <text evidence="8">The sequence shown here is derived from an EMBL/GenBank/DDBJ whole genome shotgun (WGS) entry which is preliminary data.</text>
</comment>
<dbReference type="GO" id="GO:0051723">
    <property type="term" value="F:protein methylesterase activity"/>
    <property type="evidence" value="ECO:0007669"/>
    <property type="project" value="UniProtKB-EC"/>
</dbReference>
<evidence type="ECO:0000259" key="7">
    <source>
        <dbReference type="Pfam" id="PF12697"/>
    </source>
</evidence>
<dbReference type="PANTHER" id="PTHR14189:SF0">
    <property type="entry name" value="PROTEIN PHOSPHATASE METHYLESTERASE 1"/>
    <property type="match status" value="1"/>
</dbReference>
<keyword evidence="4" id="KW-0378">Hydrolase</keyword>
<organism evidence="8 9">
    <name type="scientific">Gracilariopsis chorda</name>
    <dbReference type="NCBI Taxonomy" id="448386"/>
    <lineage>
        <taxon>Eukaryota</taxon>
        <taxon>Rhodophyta</taxon>
        <taxon>Florideophyceae</taxon>
        <taxon>Rhodymeniophycidae</taxon>
        <taxon>Gracilariales</taxon>
        <taxon>Gracilariaceae</taxon>
        <taxon>Gracilariopsis</taxon>
    </lineage>
</organism>
<evidence type="ECO:0000256" key="3">
    <source>
        <dbReference type="ARBA" id="ARBA00022487"/>
    </source>
</evidence>
<dbReference type="EC" id="3.1.1.89" evidence="2"/>